<evidence type="ECO:0000256" key="14">
    <source>
        <dbReference type="SAM" id="Phobius"/>
    </source>
</evidence>
<evidence type="ECO:0000256" key="13">
    <source>
        <dbReference type="ARBA" id="ARBA00023316"/>
    </source>
</evidence>
<evidence type="ECO:0000256" key="5">
    <source>
        <dbReference type="ARBA" id="ARBA00022645"/>
    </source>
</evidence>
<keyword evidence="13" id="KW-0961">Cell wall biogenesis/degradation</keyword>
<name>A0AAE3JJU8_9SPIR</name>
<evidence type="ECO:0000256" key="8">
    <source>
        <dbReference type="ARBA" id="ARBA00022801"/>
    </source>
</evidence>
<feature type="transmembrane region" description="Helical" evidence="14">
    <location>
        <begin position="12"/>
        <end position="30"/>
    </location>
</feature>
<dbReference type="InterPro" id="IPR005311">
    <property type="entry name" value="PBP_dimer"/>
</dbReference>
<gene>
    <name evidence="17" type="primary">mrdA</name>
    <name evidence="17" type="ORF">K7J14_07745</name>
</gene>
<dbReference type="GO" id="GO:0071555">
    <property type="term" value="P:cell wall organization"/>
    <property type="evidence" value="ECO:0007669"/>
    <property type="project" value="UniProtKB-KW"/>
</dbReference>
<dbReference type="GO" id="GO:0006508">
    <property type="term" value="P:proteolysis"/>
    <property type="evidence" value="ECO:0007669"/>
    <property type="project" value="UniProtKB-KW"/>
</dbReference>
<keyword evidence="18" id="KW-1185">Reference proteome</keyword>
<evidence type="ECO:0000313" key="17">
    <source>
        <dbReference type="EMBL" id="MCD1654595.1"/>
    </source>
</evidence>
<dbReference type="RefSeq" id="WP_230755002.1">
    <property type="nucleotide sequence ID" value="NZ_JAINWA010000003.1"/>
</dbReference>
<protein>
    <submittedName>
        <fullName evidence="17">Penicillin-binding protein 2</fullName>
        <ecNumber evidence="17">3.4.16.4</ecNumber>
    </submittedName>
</protein>
<keyword evidence="9" id="KW-0133">Cell shape</keyword>
<dbReference type="Gene3D" id="3.90.1310.10">
    <property type="entry name" value="Penicillin-binding protein 2a (Domain 2)"/>
    <property type="match status" value="1"/>
</dbReference>
<dbReference type="GO" id="GO:0071972">
    <property type="term" value="F:peptidoglycan L,D-transpeptidase activity"/>
    <property type="evidence" value="ECO:0007669"/>
    <property type="project" value="TreeGrafter"/>
</dbReference>
<dbReference type="InterPro" id="IPR050515">
    <property type="entry name" value="Beta-lactam/transpept"/>
</dbReference>
<dbReference type="InterPro" id="IPR017790">
    <property type="entry name" value="Penicillin-binding_protein_2"/>
</dbReference>
<dbReference type="Proteomes" id="UP001198163">
    <property type="component" value="Unassembled WGS sequence"/>
</dbReference>
<organism evidence="17 18">
    <name type="scientific">Teretinema zuelzerae</name>
    <dbReference type="NCBI Taxonomy" id="156"/>
    <lineage>
        <taxon>Bacteria</taxon>
        <taxon>Pseudomonadati</taxon>
        <taxon>Spirochaetota</taxon>
        <taxon>Spirochaetia</taxon>
        <taxon>Spirochaetales</taxon>
        <taxon>Treponemataceae</taxon>
        <taxon>Teretinema</taxon>
    </lineage>
</organism>
<dbReference type="InterPro" id="IPR001460">
    <property type="entry name" value="PCN-bd_Tpept"/>
</dbReference>
<feature type="domain" description="Penicillin-binding protein dimerisation" evidence="16">
    <location>
        <begin position="53"/>
        <end position="227"/>
    </location>
</feature>
<dbReference type="GO" id="GO:0005886">
    <property type="term" value="C:plasma membrane"/>
    <property type="evidence" value="ECO:0007669"/>
    <property type="project" value="UniProtKB-SubCell"/>
</dbReference>
<proteinExistence type="predicted"/>
<dbReference type="PANTHER" id="PTHR30627">
    <property type="entry name" value="PEPTIDOGLYCAN D,D-TRANSPEPTIDASE"/>
    <property type="match status" value="1"/>
</dbReference>
<keyword evidence="8 17" id="KW-0378">Hydrolase</keyword>
<dbReference type="Gene3D" id="3.30.1390.30">
    <property type="entry name" value="Penicillin-binding protein 2a, domain 3"/>
    <property type="match status" value="1"/>
</dbReference>
<dbReference type="InterPro" id="IPR036138">
    <property type="entry name" value="PBP_dimer_sf"/>
</dbReference>
<dbReference type="EMBL" id="JAINWA010000003">
    <property type="protein sequence ID" value="MCD1654595.1"/>
    <property type="molecule type" value="Genomic_DNA"/>
</dbReference>
<evidence type="ECO:0000256" key="1">
    <source>
        <dbReference type="ARBA" id="ARBA00004167"/>
    </source>
</evidence>
<keyword evidence="7 14" id="KW-0812">Transmembrane</keyword>
<keyword evidence="6" id="KW-0645">Protease</keyword>
<evidence type="ECO:0000256" key="4">
    <source>
        <dbReference type="ARBA" id="ARBA00022519"/>
    </source>
</evidence>
<keyword evidence="11 14" id="KW-1133">Transmembrane helix</keyword>
<dbReference type="Pfam" id="PF00905">
    <property type="entry name" value="Transpeptidase"/>
    <property type="match status" value="1"/>
</dbReference>
<accession>A0AAE3JJU8</accession>
<dbReference type="AlphaFoldDB" id="A0AAE3JJU8"/>
<dbReference type="GO" id="GO:0009002">
    <property type="term" value="F:serine-type D-Ala-D-Ala carboxypeptidase activity"/>
    <property type="evidence" value="ECO:0007669"/>
    <property type="project" value="UniProtKB-EC"/>
</dbReference>
<dbReference type="GO" id="GO:0008360">
    <property type="term" value="P:regulation of cell shape"/>
    <property type="evidence" value="ECO:0007669"/>
    <property type="project" value="UniProtKB-KW"/>
</dbReference>
<dbReference type="SUPFAM" id="SSF56519">
    <property type="entry name" value="Penicillin binding protein dimerisation domain"/>
    <property type="match status" value="1"/>
</dbReference>
<dbReference type="NCBIfam" id="TIGR03423">
    <property type="entry name" value="pbp2_mrdA"/>
    <property type="match status" value="1"/>
</dbReference>
<evidence type="ECO:0000313" key="18">
    <source>
        <dbReference type="Proteomes" id="UP001198163"/>
    </source>
</evidence>
<dbReference type="EC" id="3.4.16.4" evidence="17"/>
<evidence type="ECO:0000259" key="15">
    <source>
        <dbReference type="Pfam" id="PF00905"/>
    </source>
</evidence>
<keyword evidence="5 17" id="KW-0121">Carboxypeptidase</keyword>
<comment type="subcellular location">
    <subcellularLocation>
        <location evidence="2">Cell membrane</location>
    </subcellularLocation>
    <subcellularLocation>
        <location evidence="1">Membrane</location>
        <topology evidence="1">Single-pass membrane protein</topology>
    </subcellularLocation>
</comment>
<evidence type="ECO:0000256" key="7">
    <source>
        <dbReference type="ARBA" id="ARBA00022692"/>
    </source>
</evidence>
<keyword evidence="12 14" id="KW-0472">Membrane</keyword>
<dbReference type="PANTHER" id="PTHR30627:SF2">
    <property type="entry name" value="PEPTIDOGLYCAN D,D-TRANSPEPTIDASE MRDA"/>
    <property type="match status" value="1"/>
</dbReference>
<evidence type="ECO:0000256" key="11">
    <source>
        <dbReference type="ARBA" id="ARBA00022989"/>
    </source>
</evidence>
<keyword evidence="4" id="KW-0997">Cell inner membrane</keyword>
<comment type="caution">
    <text evidence="17">The sequence shown here is derived from an EMBL/GenBank/DDBJ whole genome shotgun (WGS) entry which is preliminary data.</text>
</comment>
<evidence type="ECO:0000259" key="16">
    <source>
        <dbReference type="Pfam" id="PF03717"/>
    </source>
</evidence>
<reference evidence="17" key="1">
    <citation type="submission" date="2021-08" db="EMBL/GenBank/DDBJ databases">
        <title>Comparative analyses of Brucepasteria parasyntrophica and Teretinema zuelzerae.</title>
        <authorList>
            <person name="Song Y."/>
            <person name="Brune A."/>
        </authorList>
    </citation>
    <scope>NUCLEOTIDE SEQUENCE</scope>
    <source>
        <strain evidence="17">DSM 1903</strain>
    </source>
</reference>
<dbReference type="GO" id="GO:0009252">
    <property type="term" value="P:peptidoglycan biosynthetic process"/>
    <property type="evidence" value="ECO:0007669"/>
    <property type="project" value="UniProtKB-KW"/>
</dbReference>
<evidence type="ECO:0000256" key="12">
    <source>
        <dbReference type="ARBA" id="ARBA00023136"/>
    </source>
</evidence>
<sequence>MNDSDSRAVKVRILTSIIFLLMTLYLYKLFSMQILHGEAYRKQSQNISQRSKKIPSQRGEIFDRNGTVPMVLNIDSFAVDVTPGEIPSDQMLTVLSSLSEILQVPVSSLEQKIPLSIRRSYQTIDVKANVPYITITRIAERMDELPGVSWHSKPIRNYVESGSISHVLGYVGDITREELKIYYNKGYTNNSILGKAGIEKQYEELLRGTDGFEYRTVDVKGRIIENTSAVKPPEMGKNLILTIDSKIQALAEDALGNRIGSAVVLKASTGEVLAMVSYPYFDPNLFNRPDSNDQYVKLLNDKNNPLLNRSVNASYPPASTFKIVMTTALLTEDLIPPEKTIDCLGEIEYGDRVFRCHIRRPGHGPVDLKNALAQSCDVYYWVTGRDYLGVDRIASYSAEFGFGSSVEIDLPSQTQGFIPTPQWKERRFHERWLGGDTMNMSIGQGFFLASPLQVANMVAMVVNNGVIYKPHLLKEVRDPVTNSVISREQPSVLHKSNISPEVFSTVREHMRYVITNGTAQFPMKNKTVQLAGKTGTAEVGLLDRWHSWMVAYGPYDAPADEAIVVVVMVEASNPWEWWAPYATNIIFQGVFADQTYDEAVGDLGFKYLSGPRGRQE</sequence>
<evidence type="ECO:0000256" key="2">
    <source>
        <dbReference type="ARBA" id="ARBA00004236"/>
    </source>
</evidence>
<evidence type="ECO:0000256" key="6">
    <source>
        <dbReference type="ARBA" id="ARBA00022670"/>
    </source>
</evidence>
<dbReference type="SUPFAM" id="SSF56601">
    <property type="entry name" value="beta-lactamase/transpeptidase-like"/>
    <property type="match status" value="1"/>
</dbReference>
<evidence type="ECO:0000256" key="9">
    <source>
        <dbReference type="ARBA" id="ARBA00022960"/>
    </source>
</evidence>
<keyword evidence="10" id="KW-0573">Peptidoglycan synthesis</keyword>
<dbReference type="InterPro" id="IPR012338">
    <property type="entry name" value="Beta-lactam/transpept-like"/>
</dbReference>
<dbReference type="Gene3D" id="3.40.710.10">
    <property type="entry name" value="DD-peptidase/beta-lactamase superfamily"/>
    <property type="match status" value="1"/>
</dbReference>
<feature type="domain" description="Penicillin-binding protein transpeptidase" evidence="15">
    <location>
        <begin position="260"/>
        <end position="573"/>
    </location>
</feature>
<evidence type="ECO:0000256" key="10">
    <source>
        <dbReference type="ARBA" id="ARBA00022984"/>
    </source>
</evidence>
<dbReference type="GO" id="GO:0008658">
    <property type="term" value="F:penicillin binding"/>
    <property type="evidence" value="ECO:0007669"/>
    <property type="project" value="InterPro"/>
</dbReference>
<keyword evidence="3" id="KW-1003">Cell membrane</keyword>
<evidence type="ECO:0000256" key="3">
    <source>
        <dbReference type="ARBA" id="ARBA00022475"/>
    </source>
</evidence>
<dbReference type="Pfam" id="PF03717">
    <property type="entry name" value="PBP_dimer"/>
    <property type="match status" value="1"/>
</dbReference>